<evidence type="ECO:0000259" key="2">
    <source>
        <dbReference type="Pfam" id="PF06094"/>
    </source>
</evidence>
<evidence type="ECO:0000313" key="3">
    <source>
        <dbReference type="EMBL" id="WMW22728.1"/>
    </source>
</evidence>
<reference evidence="3" key="1">
    <citation type="submission" date="2023-08" db="EMBL/GenBank/DDBJ databases">
        <title>Methanolobus mangrovi sp. nov. and Methanolobus sediminis sp. nov, two novel methylotrophic methanogens isolated from mangrove sediments in China.</title>
        <authorList>
            <person name="Zhou J."/>
        </authorList>
    </citation>
    <scope>NUCLEOTIDE SEQUENCE</scope>
    <source>
        <strain evidence="3">FTZ2</strain>
    </source>
</reference>
<accession>A0AA51YJL7</accession>
<dbReference type="KEGG" id="mmav:RE476_02595"/>
<dbReference type="GO" id="GO:0005829">
    <property type="term" value="C:cytosol"/>
    <property type="evidence" value="ECO:0007669"/>
    <property type="project" value="TreeGrafter"/>
</dbReference>
<name>A0AA51YJL7_9EURY</name>
<evidence type="ECO:0000313" key="4">
    <source>
        <dbReference type="Proteomes" id="UP001183006"/>
    </source>
</evidence>
<dbReference type="InterPro" id="IPR036568">
    <property type="entry name" value="GGCT-like_sf"/>
</dbReference>
<keyword evidence="4" id="KW-1185">Reference proteome</keyword>
<dbReference type="GeneID" id="84228994"/>
<dbReference type="InterPro" id="IPR039126">
    <property type="entry name" value="GGACT"/>
</dbReference>
<dbReference type="EMBL" id="CP133594">
    <property type="protein sequence ID" value="WMW22728.1"/>
    <property type="molecule type" value="Genomic_DNA"/>
</dbReference>
<dbReference type="InterPro" id="IPR013024">
    <property type="entry name" value="GGCT-like"/>
</dbReference>
<dbReference type="Pfam" id="PF06094">
    <property type="entry name" value="GGACT"/>
    <property type="match status" value="1"/>
</dbReference>
<dbReference type="CDD" id="cd06661">
    <property type="entry name" value="GGCT_like"/>
    <property type="match status" value="1"/>
</dbReference>
<feature type="domain" description="Gamma-glutamylcyclotransferase AIG2-like" evidence="2">
    <location>
        <begin position="3"/>
        <end position="117"/>
    </location>
</feature>
<dbReference type="AlphaFoldDB" id="A0AA51YJL7"/>
<dbReference type="InterPro" id="IPR009288">
    <property type="entry name" value="AIG2-like_dom"/>
</dbReference>
<dbReference type="SUPFAM" id="SSF110857">
    <property type="entry name" value="Gamma-glutamyl cyclotransferase-like"/>
    <property type="match status" value="1"/>
</dbReference>
<dbReference type="PANTHER" id="PTHR12510:SF4">
    <property type="entry name" value="GAMMA-GLUTAMYLAMINECYCLOTRANSFERASE"/>
    <property type="match status" value="1"/>
</dbReference>
<evidence type="ECO:0000256" key="1">
    <source>
        <dbReference type="ARBA" id="ARBA00008861"/>
    </source>
</evidence>
<comment type="similarity">
    <text evidence="1">Belongs to the gamma-glutamylcyclotransferase family.</text>
</comment>
<dbReference type="Proteomes" id="UP001183006">
    <property type="component" value="Chromosome"/>
</dbReference>
<sequence length="118" mass="13682">MYIFVYGTLKKGDPNHRLLDGSKYICTTRTIEKYTMLDLGLFPGVLKDEKSSQSSPSFIHGEVYDITPQTLDILDNYEGEWYFREEIELEAGIEALIYFLKKIPAIDYDMIPNGNWTK</sequence>
<dbReference type="GO" id="GO:0061929">
    <property type="term" value="F:gamma-glutamylaminecyclotransferase activity"/>
    <property type="evidence" value="ECO:0007669"/>
    <property type="project" value="InterPro"/>
</dbReference>
<gene>
    <name evidence="3" type="ORF">RE476_02595</name>
</gene>
<dbReference type="RefSeq" id="WP_309308843.1">
    <property type="nucleotide sequence ID" value="NZ_CP133594.1"/>
</dbReference>
<organism evidence="3 4">
    <name type="scientific">Methanolobus mangrovi</name>
    <dbReference type="NCBI Taxonomy" id="3072977"/>
    <lineage>
        <taxon>Archaea</taxon>
        <taxon>Methanobacteriati</taxon>
        <taxon>Methanobacteriota</taxon>
        <taxon>Stenosarchaea group</taxon>
        <taxon>Methanomicrobia</taxon>
        <taxon>Methanosarcinales</taxon>
        <taxon>Methanosarcinaceae</taxon>
        <taxon>Methanolobus</taxon>
    </lineage>
</organism>
<dbReference type="Gene3D" id="3.10.490.10">
    <property type="entry name" value="Gamma-glutamyl cyclotransferase-like"/>
    <property type="match status" value="1"/>
</dbReference>
<proteinExistence type="inferred from homology"/>
<protein>
    <submittedName>
        <fullName evidence="3">Gamma-glutamylcyclotransferase family protein</fullName>
    </submittedName>
</protein>
<dbReference type="PANTHER" id="PTHR12510">
    <property type="entry name" value="TROPONIN C-AKIN-1 PROTEIN"/>
    <property type="match status" value="1"/>
</dbReference>